<feature type="domain" description="Cytochrome b561 bacterial/Ni-hydrogenase" evidence="14">
    <location>
        <begin position="22"/>
        <end position="192"/>
    </location>
</feature>
<evidence type="ECO:0000256" key="3">
    <source>
        <dbReference type="ARBA" id="ARBA00022448"/>
    </source>
</evidence>
<keyword evidence="16" id="KW-1185">Reference proteome</keyword>
<evidence type="ECO:0000256" key="7">
    <source>
        <dbReference type="ARBA" id="ARBA00022723"/>
    </source>
</evidence>
<dbReference type="InterPro" id="IPR052168">
    <property type="entry name" value="Cytochrome_b561_oxidase"/>
</dbReference>
<feature type="transmembrane region" description="Helical" evidence="13">
    <location>
        <begin position="28"/>
        <end position="47"/>
    </location>
</feature>
<dbReference type="KEGG" id="ptx:ABW99_04010"/>
<evidence type="ECO:0000256" key="10">
    <source>
        <dbReference type="ARBA" id="ARBA00023004"/>
    </source>
</evidence>
<keyword evidence="9 13" id="KW-1133">Transmembrane helix</keyword>
<evidence type="ECO:0000259" key="14">
    <source>
        <dbReference type="Pfam" id="PF01292"/>
    </source>
</evidence>
<keyword evidence="8" id="KW-0249">Electron transport</keyword>
<dbReference type="EMBL" id="CP011568">
    <property type="protein sequence ID" value="AKJ70349.2"/>
    <property type="molecule type" value="Genomic_DNA"/>
</dbReference>
<feature type="transmembrane region" description="Helical" evidence="13">
    <location>
        <begin position="59"/>
        <end position="80"/>
    </location>
</feature>
<dbReference type="PANTHER" id="PTHR30529">
    <property type="entry name" value="CYTOCHROME B561"/>
    <property type="match status" value="1"/>
</dbReference>
<protein>
    <recommendedName>
        <fullName evidence="14">Cytochrome b561 bacterial/Ni-hydrogenase domain-containing protein</fullName>
    </recommendedName>
</protein>
<feature type="transmembrane region" description="Helical" evidence="13">
    <location>
        <begin position="100"/>
        <end position="122"/>
    </location>
</feature>
<dbReference type="GO" id="GO:0009055">
    <property type="term" value="F:electron transfer activity"/>
    <property type="evidence" value="ECO:0007669"/>
    <property type="project" value="InterPro"/>
</dbReference>
<comment type="similarity">
    <text evidence="12">Belongs to the cytochrome b561 family.</text>
</comment>
<evidence type="ECO:0000256" key="2">
    <source>
        <dbReference type="ARBA" id="ARBA00004651"/>
    </source>
</evidence>
<dbReference type="Proteomes" id="UP000036700">
    <property type="component" value="Chromosome"/>
</dbReference>
<evidence type="ECO:0000256" key="1">
    <source>
        <dbReference type="ARBA" id="ARBA00001970"/>
    </source>
</evidence>
<keyword evidence="4" id="KW-1003">Cell membrane</keyword>
<evidence type="ECO:0000256" key="11">
    <source>
        <dbReference type="ARBA" id="ARBA00023136"/>
    </source>
</evidence>
<dbReference type="GO" id="GO:0020037">
    <property type="term" value="F:heme binding"/>
    <property type="evidence" value="ECO:0007669"/>
    <property type="project" value="TreeGrafter"/>
</dbReference>
<reference evidence="16" key="1">
    <citation type="submission" date="2015-06" db="EMBL/GenBank/DDBJ databases">
        <authorList>
            <person name="Lim Y.L."/>
            <person name="Ee R."/>
            <person name="Yong D."/>
            <person name="How K.Y."/>
            <person name="Yin W.F."/>
            <person name="Chan K.G."/>
        </authorList>
    </citation>
    <scope>NUCLEOTIDE SEQUENCE [LARGE SCALE GENOMIC DNA]</scope>
    <source>
        <strain evidence="16">DSM 25325</strain>
    </source>
</reference>
<keyword evidence="3" id="KW-0813">Transport</keyword>
<name>A0A0G3EWF1_9BURK</name>
<gene>
    <name evidence="15" type="ORF">ABW99_04010</name>
</gene>
<dbReference type="Pfam" id="PF01292">
    <property type="entry name" value="Ni_hydr_CYTB"/>
    <property type="match status" value="1"/>
</dbReference>
<accession>A0A0G3EWF1</accession>
<evidence type="ECO:0000256" key="8">
    <source>
        <dbReference type="ARBA" id="ARBA00022982"/>
    </source>
</evidence>
<dbReference type="AlphaFoldDB" id="A0A0G3EWF1"/>
<dbReference type="PANTHER" id="PTHR30529:SF7">
    <property type="entry name" value="CYTOCHROME B561 BACTERIAL_NI-HYDROGENASE DOMAIN-CONTAINING PROTEIN"/>
    <property type="match status" value="1"/>
</dbReference>
<dbReference type="InterPro" id="IPR016174">
    <property type="entry name" value="Di-haem_cyt_TM"/>
</dbReference>
<dbReference type="GO" id="GO:0046872">
    <property type="term" value="F:metal ion binding"/>
    <property type="evidence" value="ECO:0007669"/>
    <property type="project" value="UniProtKB-KW"/>
</dbReference>
<evidence type="ECO:0000256" key="12">
    <source>
        <dbReference type="ARBA" id="ARBA00037975"/>
    </source>
</evidence>
<evidence type="ECO:0000256" key="6">
    <source>
        <dbReference type="ARBA" id="ARBA00022692"/>
    </source>
</evidence>
<evidence type="ECO:0000313" key="15">
    <source>
        <dbReference type="EMBL" id="AKJ70349.2"/>
    </source>
</evidence>
<keyword evidence="11 13" id="KW-0472">Membrane</keyword>
<evidence type="ECO:0000256" key="5">
    <source>
        <dbReference type="ARBA" id="ARBA00022617"/>
    </source>
</evidence>
<keyword evidence="7" id="KW-0479">Metal-binding</keyword>
<evidence type="ECO:0000256" key="9">
    <source>
        <dbReference type="ARBA" id="ARBA00022989"/>
    </source>
</evidence>
<comment type="subcellular location">
    <subcellularLocation>
        <location evidence="2">Cell membrane</location>
        <topology evidence="2">Multi-pass membrane protein</topology>
    </subcellularLocation>
</comment>
<keyword evidence="5" id="KW-0349">Heme</keyword>
<evidence type="ECO:0000313" key="16">
    <source>
        <dbReference type="Proteomes" id="UP000036700"/>
    </source>
</evidence>
<dbReference type="RefSeq" id="WP_052892587.1">
    <property type="nucleotide sequence ID" value="NZ_CP011568.3"/>
</dbReference>
<dbReference type="GO" id="GO:0022904">
    <property type="term" value="P:respiratory electron transport chain"/>
    <property type="evidence" value="ECO:0007669"/>
    <property type="project" value="InterPro"/>
</dbReference>
<feature type="transmembrane region" description="Helical" evidence="13">
    <location>
        <begin position="159"/>
        <end position="180"/>
    </location>
</feature>
<organism evidence="15 16">
    <name type="scientific">Pandoraea thiooxydans</name>
    <dbReference type="NCBI Taxonomy" id="445709"/>
    <lineage>
        <taxon>Bacteria</taxon>
        <taxon>Pseudomonadati</taxon>
        <taxon>Pseudomonadota</taxon>
        <taxon>Betaproteobacteria</taxon>
        <taxon>Burkholderiales</taxon>
        <taxon>Burkholderiaceae</taxon>
        <taxon>Pandoraea</taxon>
    </lineage>
</organism>
<dbReference type="InterPro" id="IPR011577">
    <property type="entry name" value="Cyt_b561_bac/Ni-Hgenase"/>
</dbReference>
<dbReference type="GO" id="GO:0005886">
    <property type="term" value="C:plasma membrane"/>
    <property type="evidence" value="ECO:0007669"/>
    <property type="project" value="UniProtKB-SubCell"/>
</dbReference>
<proteinExistence type="inferred from homology"/>
<evidence type="ECO:0000256" key="4">
    <source>
        <dbReference type="ARBA" id="ARBA00022475"/>
    </source>
</evidence>
<keyword evidence="6 13" id="KW-0812">Transmembrane</keyword>
<comment type="cofactor">
    <cofactor evidence="1">
        <name>heme b</name>
        <dbReference type="ChEBI" id="CHEBI:60344"/>
    </cofactor>
</comment>
<evidence type="ECO:0000256" key="13">
    <source>
        <dbReference type="SAM" id="Phobius"/>
    </source>
</evidence>
<dbReference type="SUPFAM" id="SSF81342">
    <property type="entry name" value="Transmembrane di-heme cytochromes"/>
    <property type="match status" value="1"/>
</dbReference>
<sequence length="201" mass="22273">MSESSRTAASAAVSTLPRPATYSAALRLLHWLSALCMFIVIPLAWYMTELDRHDPHRVMWFTLHKSIGLTVLVLTLIRIFTRLSGTVPALPARIPAIERALAHIGHGLLYLILLGMPISGYLNSYAGGHPIDWFWLFQVPAMTSPDRPLAHLAGQTHRLLAWATYALIAGHVLAVVYHQLVQRVDVLGRMTGRATPDAENK</sequence>
<keyword evidence="10" id="KW-0408">Iron</keyword>